<keyword evidence="2" id="KW-1185">Reference proteome</keyword>
<protein>
    <recommendedName>
        <fullName evidence="3">DUF2848 domain-containing protein</fullName>
    </recommendedName>
</protein>
<evidence type="ECO:0008006" key="3">
    <source>
        <dbReference type="Google" id="ProtNLM"/>
    </source>
</evidence>
<evidence type="ECO:0000313" key="2">
    <source>
        <dbReference type="Proteomes" id="UP000198914"/>
    </source>
</evidence>
<organism evidence="1 2">
    <name type="scientific">Jannaschia faecimaris</name>
    <dbReference type="NCBI Taxonomy" id="1244108"/>
    <lineage>
        <taxon>Bacteria</taxon>
        <taxon>Pseudomonadati</taxon>
        <taxon>Pseudomonadota</taxon>
        <taxon>Alphaproteobacteria</taxon>
        <taxon>Rhodobacterales</taxon>
        <taxon>Roseobacteraceae</taxon>
        <taxon>Jannaschia</taxon>
    </lineage>
</organism>
<sequence length="215" mass="22785">MIGATQAEMAIDRLIVAGWTGRDAATVEHHIEELAALGVAPPSQVPLFYRVAASLLTQEPCIEVLGDHTSGEAEPLLVQRDERCWLGLASDHTDRALEAQSVAASKQVCAKPCADELWDFAEVEGHLDALELRSWIASGQGDWTLYQEGALAAIRPLGALRTAGGLSDGAAMLCGTLGAIGGVRPATRFRATLTDPVLSREIALEYTTATLPVIS</sequence>
<dbReference type="Pfam" id="PF11010">
    <property type="entry name" value="DUF2848"/>
    <property type="match status" value="1"/>
</dbReference>
<accession>A0A1H3RMZ7</accession>
<dbReference type="Proteomes" id="UP000198914">
    <property type="component" value="Unassembled WGS sequence"/>
</dbReference>
<dbReference type="STRING" id="1244108.SAMN05444004_10932"/>
<dbReference type="InterPro" id="IPR021269">
    <property type="entry name" value="DUF2848"/>
</dbReference>
<reference evidence="2" key="1">
    <citation type="submission" date="2016-10" db="EMBL/GenBank/DDBJ databases">
        <authorList>
            <person name="Varghese N."/>
            <person name="Submissions S."/>
        </authorList>
    </citation>
    <scope>NUCLEOTIDE SEQUENCE [LARGE SCALE GENOMIC DNA]</scope>
    <source>
        <strain evidence="2">DSM 100420</strain>
    </source>
</reference>
<dbReference type="EMBL" id="FNPX01000009">
    <property type="protein sequence ID" value="SDZ27056.1"/>
    <property type="molecule type" value="Genomic_DNA"/>
</dbReference>
<gene>
    <name evidence="1" type="ORF">SAMN05444004_10932</name>
</gene>
<evidence type="ECO:0000313" key="1">
    <source>
        <dbReference type="EMBL" id="SDZ27056.1"/>
    </source>
</evidence>
<name>A0A1H3RMZ7_9RHOB</name>
<dbReference type="AlphaFoldDB" id="A0A1H3RMZ7"/>
<proteinExistence type="predicted"/>